<sequence>MSLFFFLMFFVLLLISAICFTIVEINFIKYFFKIENTKYIVLLRVLETMTPFVTLVIGNGPRDILKKVFPVFCFLCFSYIIILIIEFFRKKINMRELIINSVFCFIDVTLVIIGLVVIFGF</sequence>
<evidence type="ECO:0000313" key="3">
    <source>
        <dbReference type="Proteomes" id="UP000235733"/>
    </source>
</evidence>
<keyword evidence="1" id="KW-0472">Membrane</keyword>
<comment type="caution">
    <text evidence="2">The sequence shown here is derived from an EMBL/GenBank/DDBJ whole genome shotgun (WGS) entry which is preliminary data.</text>
</comment>
<keyword evidence="1" id="KW-1133">Transmembrane helix</keyword>
<proteinExistence type="predicted"/>
<gene>
    <name evidence="2" type="ORF">CJ209_09940</name>
</gene>
<feature type="transmembrane region" description="Helical" evidence="1">
    <location>
        <begin position="64"/>
        <end position="85"/>
    </location>
</feature>
<evidence type="ECO:0000256" key="1">
    <source>
        <dbReference type="SAM" id="Phobius"/>
    </source>
</evidence>
<evidence type="ECO:0000313" key="2">
    <source>
        <dbReference type="EMBL" id="PMC68198.1"/>
    </source>
</evidence>
<organism evidence="2 3">
    <name type="scientific">Fusobacterium nucleatum</name>
    <dbReference type="NCBI Taxonomy" id="851"/>
    <lineage>
        <taxon>Bacteria</taxon>
        <taxon>Fusobacteriati</taxon>
        <taxon>Fusobacteriota</taxon>
        <taxon>Fusobacteriia</taxon>
        <taxon>Fusobacteriales</taxon>
        <taxon>Fusobacteriaceae</taxon>
        <taxon>Fusobacterium</taxon>
    </lineage>
</organism>
<accession>A0A2N6TFU4</accession>
<feature type="transmembrane region" description="Helical" evidence="1">
    <location>
        <begin position="39"/>
        <end position="58"/>
    </location>
</feature>
<protein>
    <submittedName>
        <fullName evidence="2">Uncharacterized protein</fullName>
    </submittedName>
</protein>
<feature type="transmembrane region" description="Helical" evidence="1">
    <location>
        <begin position="97"/>
        <end position="119"/>
    </location>
</feature>
<feature type="transmembrane region" description="Helical" evidence="1">
    <location>
        <begin position="6"/>
        <end position="27"/>
    </location>
</feature>
<dbReference type="Proteomes" id="UP000235733">
    <property type="component" value="Unassembled WGS sequence"/>
</dbReference>
<name>A0A2N6TFU4_FUSNU</name>
<dbReference type="EMBL" id="PNHC01000009">
    <property type="protein sequence ID" value="PMC68198.1"/>
    <property type="molecule type" value="Genomic_DNA"/>
</dbReference>
<reference evidence="2 3" key="1">
    <citation type="submission" date="2017-09" db="EMBL/GenBank/DDBJ databases">
        <title>Bacterial strain isolated from the female urinary microbiota.</title>
        <authorList>
            <person name="Thomas-White K."/>
            <person name="Kumar N."/>
            <person name="Forster S."/>
            <person name="Putonti C."/>
            <person name="Lawley T."/>
            <person name="Wolfe A.J."/>
        </authorList>
    </citation>
    <scope>NUCLEOTIDE SEQUENCE [LARGE SCALE GENOMIC DNA]</scope>
    <source>
        <strain evidence="2 3">UMB0249</strain>
    </source>
</reference>
<dbReference type="AlphaFoldDB" id="A0A2N6TFU4"/>
<keyword evidence="1" id="KW-0812">Transmembrane</keyword>